<dbReference type="GO" id="GO:0005524">
    <property type="term" value="F:ATP binding"/>
    <property type="evidence" value="ECO:0007669"/>
    <property type="project" value="UniProtKB-KW"/>
</dbReference>
<dbReference type="SMART" id="SM00382">
    <property type="entry name" value="AAA"/>
    <property type="match status" value="1"/>
</dbReference>
<evidence type="ECO:0000256" key="2">
    <source>
        <dbReference type="ARBA" id="ARBA00022505"/>
    </source>
</evidence>
<dbReference type="RefSeq" id="WP_344063324.1">
    <property type="nucleotide sequence ID" value="NZ_BAAAPU010000007.1"/>
</dbReference>
<evidence type="ECO:0000256" key="1">
    <source>
        <dbReference type="ARBA" id="ARBA00022448"/>
    </source>
</evidence>
<dbReference type="PROSITE" id="PS00211">
    <property type="entry name" value="ABC_TRANSPORTER_1"/>
    <property type="match status" value="1"/>
</dbReference>
<evidence type="ECO:0000313" key="9">
    <source>
        <dbReference type="Proteomes" id="UP001500013"/>
    </source>
</evidence>
<evidence type="ECO:0000256" key="3">
    <source>
        <dbReference type="ARBA" id="ARBA00022741"/>
    </source>
</evidence>
<gene>
    <name evidence="8" type="ORF">GCM10009817_27070</name>
</gene>
<keyword evidence="3" id="KW-0547">Nucleotide-binding</keyword>
<dbReference type="Gene3D" id="3.40.50.300">
    <property type="entry name" value="P-loop containing nucleotide triphosphate hydrolases"/>
    <property type="match status" value="1"/>
</dbReference>
<dbReference type="PROSITE" id="PS50893">
    <property type="entry name" value="ABC_TRANSPORTER_2"/>
    <property type="match status" value="1"/>
</dbReference>
<evidence type="ECO:0000256" key="4">
    <source>
        <dbReference type="ARBA" id="ARBA00022840"/>
    </source>
</evidence>
<protein>
    <submittedName>
        <fullName evidence="8">ABC transporter ATP-binding protein</fullName>
    </submittedName>
</protein>
<proteinExistence type="predicted"/>
<keyword evidence="1" id="KW-0813">Transport</keyword>
<dbReference type="InterPro" id="IPR004606">
    <property type="entry name" value="Mop_domain"/>
</dbReference>
<feature type="domain" description="ABC transporter" evidence="6">
    <location>
        <begin position="11"/>
        <end position="245"/>
    </location>
</feature>
<dbReference type="InterPro" id="IPR027417">
    <property type="entry name" value="P-loop_NTPase"/>
</dbReference>
<dbReference type="InterPro" id="IPR005116">
    <property type="entry name" value="Transp-assoc_OB_typ1"/>
</dbReference>
<dbReference type="EMBL" id="BAAAPU010000007">
    <property type="protein sequence ID" value="GAA1984209.1"/>
    <property type="molecule type" value="Genomic_DNA"/>
</dbReference>
<evidence type="ECO:0000313" key="8">
    <source>
        <dbReference type="EMBL" id="GAA1984209.1"/>
    </source>
</evidence>
<comment type="caution">
    <text evidence="8">The sequence shown here is derived from an EMBL/GenBank/DDBJ whole genome shotgun (WGS) entry which is preliminary data.</text>
</comment>
<keyword evidence="9" id="KW-1185">Reference proteome</keyword>
<keyword evidence="4 8" id="KW-0067">ATP-binding</keyword>
<dbReference type="Proteomes" id="UP001500013">
    <property type="component" value="Unassembled WGS sequence"/>
</dbReference>
<keyword evidence="2 5" id="KW-0500">Molybdenum</keyword>
<dbReference type="Gene3D" id="2.40.50.100">
    <property type="match status" value="1"/>
</dbReference>
<dbReference type="InterPro" id="IPR008995">
    <property type="entry name" value="Mo/tungstate-bd_C_term_dom"/>
</dbReference>
<accession>A0ABN2SCW3</accession>
<dbReference type="InterPro" id="IPR050093">
    <property type="entry name" value="ABC_SmlMolc_Importer"/>
</dbReference>
<dbReference type="InterPro" id="IPR003593">
    <property type="entry name" value="AAA+_ATPase"/>
</dbReference>
<dbReference type="Pfam" id="PF03459">
    <property type="entry name" value="TOBE"/>
    <property type="match status" value="1"/>
</dbReference>
<evidence type="ECO:0000259" key="6">
    <source>
        <dbReference type="PROSITE" id="PS50893"/>
    </source>
</evidence>
<organism evidence="8 9">
    <name type="scientific">Terrabacter lapilli</name>
    <dbReference type="NCBI Taxonomy" id="436231"/>
    <lineage>
        <taxon>Bacteria</taxon>
        <taxon>Bacillati</taxon>
        <taxon>Actinomycetota</taxon>
        <taxon>Actinomycetes</taxon>
        <taxon>Micrococcales</taxon>
        <taxon>Intrasporangiaceae</taxon>
        <taxon>Terrabacter</taxon>
    </lineage>
</organism>
<dbReference type="InterPro" id="IPR003439">
    <property type="entry name" value="ABC_transporter-like_ATP-bd"/>
</dbReference>
<evidence type="ECO:0000259" key="7">
    <source>
        <dbReference type="PROSITE" id="PS51866"/>
    </source>
</evidence>
<dbReference type="InterPro" id="IPR017871">
    <property type="entry name" value="ABC_transporter-like_CS"/>
</dbReference>
<dbReference type="PROSITE" id="PS51866">
    <property type="entry name" value="MOP"/>
    <property type="match status" value="1"/>
</dbReference>
<dbReference type="SUPFAM" id="SSF50331">
    <property type="entry name" value="MOP-like"/>
    <property type="match status" value="1"/>
</dbReference>
<dbReference type="PANTHER" id="PTHR42781">
    <property type="entry name" value="SPERMIDINE/PUTRESCINE IMPORT ATP-BINDING PROTEIN POTA"/>
    <property type="match status" value="1"/>
</dbReference>
<dbReference type="Pfam" id="PF00005">
    <property type="entry name" value="ABC_tran"/>
    <property type="match status" value="1"/>
</dbReference>
<dbReference type="PANTHER" id="PTHR42781:SF4">
    <property type="entry name" value="SPERMIDINE_PUTRESCINE IMPORT ATP-BINDING PROTEIN POTA"/>
    <property type="match status" value="1"/>
</dbReference>
<feature type="domain" description="Mop" evidence="7">
    <location>
        <begin position="295"/>
        <end position="359"/>
    </location>
</feature>
<sequence>MVALSTGGRGGEGLDARIALQRGAVRLDISLTAAPGQVIGVLGPNGGGKTTSVLALAGVLPIVDGHIRVGGDLWDDGRRRLAPEQRAVGLMLADSLLFPHLRALDNIAYGPRSRGVDRRRARARAREELDRVGLADRATARPGELSSGQQARVALARALATDPALLLLDEPLSALDPDTRARTRSDLAARLTAYDGVTVLVTHDPLDALTLADHLVFVEDGRVTQTGTPAEVLREPRSAYVGTVVGLNLYAAQGDSHGHVHTGDGGLLVTTAPTEGSVWATIAPSAVSLHRHEPEGSARNTWSLQIASLTLQGQSARVGLVGELPLTAEVTLESVTALGLQVGQQVWAAVKATEVHTYPR</sequence>
<dbReference type="SUPFAM" id="SSF52540">
    <property type="entry name" value="P-loop containing nucleoside triphosphate hydrolases"/>
    <property type="match status" value="1"/>
</dbReference>
<reference evidence="8 9" key="1">
    <citation type="journal article" date="2019" name="Int. J. Syst. Evol. Microbiol.">
        <title>The Global Catalogue of Microorganisms (GCM) 10K type strain sequencing project: providing services to taxonomists for standard genome sequencing and annotation.</title>
        <authorList>
            <consortium name="The Broad Institute Genomics Platform"/>
            <consortium name="The Broad Institute Genome Sequencing Center for Infectious Disease"/>
            <person name="Wu L."/>
            <person name="Ma J."/>
        </authorList>
    </citation>
    <scope>NUCLEOTIDE SEQUENCE [LARGE SCALE GENOMIC DNA]</scope>
    <source>
        <strain evidence="8 9">JCM 15628</strain>
    </source>
</reference>
<name>A0ABN2SCW3_9MICO</name>
<evidence type="ECO:0000256" key="5">
    <source>
        <dbReference type="PROSITE-ProRule" id="PRU01213"/>
    </source>
</evidence>